<dbReference type="Pfam" id="PF00057">
    <property type="entry name" value="Ldl_recept_a"/>
    <property type="match status" value="1"/>
</dbReference>
<protein>
    <recommendedName>
        <fullName evidence="3">Ig-like domain-containing protein</fullName>
    </recommendedName>
</protein>
<gene>
    <name evidence="4" type="ORF">ElyMa_004976800</name>
</gene>
<accession>A0AAV4J8E5</accession>
<dbReference type="InterPro" id="IPR023415">
    <property type="entry name" value="LDLR_class-A_CS"/>
</dbReference>
<dbReference type="AlphaFoldDB" id="A0AAV4J8E5"/>
<sequence>MCRKGDKCIPVAKICDGRQDCEEAEDEENCGNVAEEIWLVGEKSQPKRNENFTLKCVAKGSADLGLSIHWFKRGRRESVNITDKLAPQKTSSDDVHIKDMNRPSDANLYIEEHRSGNRVVSFLRFAPVGSQNDGDYYCTSGTLSSSDYQLQAIFDDPSCEKYLACIDLINLPPNAETRFPADRNFFLSPCARKSNNFRRCKDQHSPACKSSIYRHYMGRLEWFAADYCQHRVIWRFEMNLCWKANEIHRKMENLMQKRCFKDTSSPFALSCKEHEETEVCLRDIIHEHCGLDVASYFRYIYKEIQKFPNSRLKCPRRKSFICIVIISITYALGSSLTKKCFAIYRICVR</sequence>
<evidence type="ECO:0000256" key="1">
    <source>
        <dbReference type="ARBA" id="ARBA00023157"/>
    </source>
</evidence>
<dbReference type="InterPro" id="IPR003599">
    <property type="entry name" value="Ig_sub"/>
</dbReference>
<dbReference type="SUPFAM" id="SSF57424">
    <property type="entry name" value="LDL receptor-like module"/>
    <property type="match status" value="1"/>
</dbReference>
<dbReference type="InterPro" id="IPR002172">
    <property type="entry name" value="LDrepeatLR_classA_rpt"/>
</dbReference>
<dbReference type="SUPFAM" id="SSF48726">
    <property type="entry name" value="Immunoglobulin"/>
    <property type="match status" value="1"/>
</dbReference>
<dbReference type="CDD" id="cd00112">
    <property type="entry name" value="LDLa"/>
    <property type="match status" value="1"/>
</dbReference>
<feature type="disulfide bond" evidence="2">
    <location>
        <begin position="15"/>
        <end position="30"/>
    </location>
</feature>
<feature type="domain" description="Ig-like" evidence="3">
    <location>
        <begin position="35"/>
        <end position="155"/>
    </location>
</feature>
<evidence type="ECO:0000313" key="4">
    <source>
        <dbReference type="EMBL" id="GFS17247.1"/>
    </source>
</evidence>
<dbReference type="EMBL" id="BMAT01009969">
    <property type="protein sequence ID" value="GFS17247.1"/>
    <property type="molecule type" value="Genomic_DNA"/>
</dbReference>
<dbReference type="InterPro" id="IPR036179">
    <property type="entry name" value="Ig-like_dom_sf"/>
</dbReference>
<dbReference type="PROSITE" id="PS50835">
    <property type="entry name" value="IG_LIKE"/>
    <property type="match status" value="1"/>
</dbReference>
<evidence type="ECO:0000256" key="2">
    <source>
        <dbReference type="PROSITE-ProRule" id="PRU00124"/>
    </source>
</evidence>
<dbReference type="InterPro" id="IPR036055">
    <property type="entry name" value="LDL_receptor-like_sf"/>
</dbReference>
<comment type="caution">
    <text evidence="2">Lacks conserved residue(s) required for the propagation of feature annotation.</text>
</comment>
<dbReference type="PROSITE" id="PS50068">
    <property type="entry name" value="LDLRA_2"/>
    <property type="match status" value="1"/>
</dbReference>
<name>A0AAV4J8E5_9GAST</name>
<dbReference type="PROSITE" id="PS01209">
    <property type="entry name" value="LDLRA_1"/>
    <property type="match status" value="1"/>
</dbReference>
<evidence type="ECO:0000313" key="5">
    <source>
        <dbReference type="Proteomes" id="UP000762676"/>
    </source>
</evidence>
<keyword evidence="5" id="KW-1185">Reference proteome</keyword>
<dbReference type="Proteomes" id="UP000762676">
    <property type="component" value="Unassembled WGS sequence"/>
</dbReference>
<comment type="caution">
    <text evidence="4">The sequence shown here is derived from an EMBL/GenBank/DDBJ whole genome shotgun (WGS) entry which is preliminary data.</text>
</comment>
<dbReference type="InterPro" id="IPR013783">
    <property type="entry name" value="Ig-like_fold"/>
</dbReference>
<dbReference type="Gene3D" id="4.10.400.10">
    <property type="entry name" value="Low-density Lipoprotein Receptor"/>
    <property type="match status" value="1"/>
</dbReference>
<reference evidence="4 5" key="1">
    <citation type="journal article" date="2021" name="Elife">
        <title>Chloroplast acquisition without the gene transfer in kleptoplastic sea slugs, Plakobranchus ocellatus.</title>
        <authorList>
            <person name="Maeda T."/>
            <person name="Takahashi S."/>
            <person name="Yoshida T."/>
            <person name="Shimamura S."/>
            <person name="Takaki Y."/>
            <person name="Nagai Y."/>
            <person name="Toyoda A."/>
            <person name="Suzuki Y."/>
            <person name="Arimoto A."/>
            <person name="Ishii H."/>
            <person name="Satoh N."/>
            <person name="Nishiyama T."/>
            <person name="Hasebe M."/>
            <person name="Maruyama T."/>
            <person name="Minagawa J."/>
            <person name="Obokata J."/>
            <person name="Shigenobu S."/>
        </authorList>
    </citation>
    <scope>NUCLEOTIDE SEQUENCE [LARGE SCALE GENOMIC DNA]</scope>
</reference>
<organism evidence="4 5">
    <name type="scientific">Elysia marginata</name>
    <dbReference type="NCBI Taxonomy" id="1093978"/>
    <lineage>
        <taxon>Eukaryota</taxon>
        <taxon>Metazoa</taxon>
        <taxon>Spiralia</taxon>
        <taxon>Lophotrochozoa</taxon>
        <taxon>Mollusca</taxon>
        <taxon>Gastropoda</taxon>
        <taxon>Heterobranchia</taxon>
        <taxon>Euthyneura</taxon>
        <taxon>Panpulmonata</taxon>
        <taxon>Sacoglossa</taxon>
        <taxon>Placobranchoidea</taxon>
        <taxon>Plakobranchidae</taxon>
        <taxon>Elysia</taxon>
    </lineage>
</organism>
<evidence type="ECO:0000259" key="3">
    <source>
        <dbReference type="PROSITE" id="PS50835"/>
    </source>
</evidence>
<dbReference type="Gene3D" id="2.60.40.10">
    <property type="entry name" value="Immunoglobulins"/>
    <property type="match status" value="1"/>
</dbReference>
<proteinExistence type="predicted"/>
<dbReference type="InterPro" id="IPR007110">
    <property type="entry name" value="Ig-like_dom"/>
</dbReference>
<keyword evidence="1 2" id="KW-1015">Disulfide bond</keyword>
<dbReference type="SMART" id="SM00409">
    <property type="entry name" value="IG"/>
    <property type="match status" value="1"/>
</dbReference>